<reference evidence="2 3" key="1">
    <citation type="submission" date="2016-10" db="EMBL/GenBank/DDBJ databases">
        <authorList>
            <person name="Varghese N."/>
            <person name="Submissions S."/>
        </authorList>
    </citation>
    <scope>NUCLEOTIDE SEQUENCE [LARGE SCALE GENOMIC DNA]</scope>
    <source>
        <strain evidence="2 3">BS0292</strain>
    </source>
</reference>
<name>A0AB38BZB2_PSESX</name>
<protein>
    <submittedName>
        <fullName evidence="2">Uncharacterized protein</fullName>
    </submittedName>
</protein>
<feature type="transmembrane region" description="Helical" evidence="1">
    <location>
        <begin position="69"/>
        <end position="86"/>
    </location>
</feature>
<dbReference type="AlphaFoldDB" id="A0AB38BZB2"/>
<keyword evidence="1" id="KW-1133">Transmembrane helix</keyword>
<evidence type="ECO:0000313" key="2">
    <source>
        <dbReference type="EMBL" id="SFO44383.1"/>
    </source>
</evidence>
<sequence>MKWVVLAVAVISTLWQYSFRNERWWQDFALTMLSVSWMVAVIFFYDLMMAMLGKNSPYMKEFYLEVRRDLLFTFLAALVLLLVLYFSPVSYSLSNIDIAFFGLPFLLGSIWDVHSLVKLRIARVKFAKSFIYILLLALAVVAFLYVYFLIGIHSGSFSASKSLWLQITLLLSSFCLYIGAHQIVFIMQKQKIEISPVLHKFYSSIKFVRGFYEQVIKGVELWNFAVIQEKQKVRNANKKMKRKKRRR</sequence>
<dbReference type="EMBL" id="FOVV01000019">
    <property type="protein sequence ID" value="SFO44383.1"/>
    <property type="molecule type" value="Genomic_DNA"/>
</dbReference>
<feature type="transmembrane region" description="Helical" evidence="1">
    <location>
        <begin position="129"/>
        <end position="152"/>
    </location>
</feature>
<keyword evidence="1" id="KW-0472">Membrane</keyword>
<evidence type="ECO:0000313" key="3">
    <source>
        <dbReference type="Proteomes" id="UP000183083"/>
    </source>
</evidence>
<feature type="transmembrane region" description="Helical" evidence="1">
    <location>
        <begin position="164"/>
        <end position="186"/>
    </location>
</feature>
<keyword evidence="1" id="KW-0812">Transmembrane</keyword>
<proteinExistence type="predicted"/>
<feature type="transmembrane region" description="Helical" evidence="1">
    <location>
        <begin position="98"/>
        <end position="117"/>
    </location>
</feature>
<accession>A0AB38BZB2</accession>
<organism evidence="2 3">
    <name type="scientific">Pseudomonas syringae</name>
    <dbReference type="NCBI Taxonomy" id="317"/>
    <lineage>
        <taxon>Bacteria</taxon>
        <taxon>Pseudomonadati</taxon>
        <taxon>Pseudomonadota</taxon>
        <taxon>Gammaproteobacteria</taxon>
        <taxon>Pseudomonadales</taxon>
        <taxon>Pseudomonadaceae</taxon>
        <taxon>Pseudomonas</taxon>
    </lineage>
</organism>
<comment type="caution">
    <text evidence="2">The sequence shown here is derived from an EMBL/GenBank/DDBJ whole genome shotgun (WGS) entry which is preliminary data.</text>
</comment>
<dbReference type="Proteomes" id="UP000183083">
    <property type="component" value="Unassembled WGS sequence"/>
</dbReference>
<dbReference type="RefSeq" id="WP_074909528.1">
    <property type="nucleotide sequence ID" value="NZ_FOVV01000019.1"/>
</dbReference>
<feature type="transmembrane region" description="Helical" evidence="1">
    <location>
        <begin position="30"/>
        <end position="48"/>
    </location>
</feature>
<gene>
    <name evidence="2" type="ORF">SAMN05444065_11914</name>
</gene>
<evidence type="ECO:0000256" key="1">
    <source>
        <dbReference type="SAM" id="Phobius"/>
    </source>
</evidence>